<accession>A0A0A9H7V7</accession>
<feature type="region of interest" description="Disordered" evidence="1">
    <location>
        <begin position="1"/>
        <end position="48"/>
    </location>
</feature>
<proteinExistence type="predicted"/>
<evidence type="ECO:0000256" key="1">
    <source>
        <dbReference type="SAM" id="MobiDB-lite"/>
    </source>
</evidence>
<dbReference type="EMBL" id="GBRH01168923">
    <property type="protein sequence ID" value="JAE28973.1"/>
    <property type="molecule type" value="Transcribed_RNA"/>
</dbReference>
<organism evidence="2">
    <name type="scientific">Arundo donax</name>
    <name type="common">Giant reed</name>
    <name type="synonym">Donax arundinaceus</name>
    <dbReference type="NCBI Taxonomy" id="35708"/>
    <lineage>
        <taxon>Eukaryota</taxon>
        <taxon>Viridiplantae</taxon>
        <taxon>Streptophyta</taxon>
        <taxon>Embryophyta</taxon>
        <taxon>Tracheophyta</taxon>
        <taxon>Spermatophyta</taxon>
        <taxon>Magnoliopsida</taxon>
        <taxon>Liliopsida</taxon>
        <taxon>Poales</taxon>
        <taxon>Poaceae</taxon>
        <taxon>PACMAD clade</taxon>
        <taxon>Arundinoideae</taxon>
        <taxon>Arundineae</taxon>
        <taxon>Arundo</taxon>
    </lineage>
</organism>
<protein>
    <submittedName>
        <fullName evidence="2">Uncharacterized protein</fullName>
    </submittedName>
</protein>
<sequence length="48" mass="5233">MVRRSRKPVRPRRRIPLSSTSTARATCRPPAGEISSAQAGRTPTTGAW</sequence>
<reference evidence="2" key="2">
    <citation type="journal article" date="2015" name="Data Brief">
        <title>Shoot transcriptome of the giant reed, Arundo donax.</title>
        <authorList>
            <person name="Barrero R.A."/>
            <person name="Guerrero F.D."/>
            <person name="Moolhuijzen P."/>
            <person name="Goolsby J.A."/>
            <person name="Tidwell J."/>
            <person name="Bellgard S.E."/>
            <person name="Bellgard M.I."/>
        </authorList>
    </citation>
    <scope>NUCLEOTIDE SEQUENCE</scope>
    <source>
        <tissue evidence="2">Shoot tissue taken approximately 20 cm above the soil surface</tissue>
    </source>
</reference>
<feature type="compositionally biased region" description="Basic residues" evidence="1">
    <location>
        <begin position="1"/>
        <end position="15"/>
    </location>
</feature>
<evidence type="ECO:0000313" key="2">
    <source>
        <dbReference type="EMBL" id="JAE28973.1"/>
    </source>
</evidence>
<dbReference type="AlphaFoldDB" id="A0A0A9H7V7"/>
<reference evidence="2" key="1">
    <citation type="submission" date="2014-09" db="EMBL/GenBank/DDBJ databases">
        <authorList>
            <person name="Magalhaes I.L.F."/>
            <person name="Oliveira U."/>
            <person name="Santos F.R."/>
            <person name="Vidigal T.H.D.A."/>
            <person name="Brescovit A.D."/>
            <person name="Santos A.J."/>
        </authorList>
    </citation>
    <scope>NUCLEOTIDE SEQUENCE</scope>
    <source>
        <tissue evidence="2">Shoot tissue taken approximately 20 cm above the soil surface</tissue>
    </source>
</reference>
<feature type="compositionally biased region" description="Polar residues" evidence="1">
    <location>
        <begin position="35"/>
        <end position="48"/>
    </location>
</feature>
<name>A0A0A9H7V7_ARUDO</name>